<dbReference type="AlphaFoldDB" id="A0A1B0BCF7"/>
<keyword evidence="1" id="KW-1133">Transmembrane helix</keyword>
<sequence>MDLAYSQNEAKLSCISNLVILTVVLSSSFIETFNAVAVAVAVAVAWELSLLATRSVLVGIAVIGLLTVVLRITGDVVVVVVVVDDDNVDNVDDNAILVVDVVLGAAKLGLCGDERLLNTERNKSGPATLITCAIIRFTIESICYKNLCEIFNL</sequence>
<evidence type="ECO:0000256" key="1">
    <source>
        <dbReference type="SAM" id="Phobius"/>
    </source>
</evidence>
<feature type="transmembrane region" description="Helical" evidence="1">
    <location>
        <begin position="20"/>
        <end position="44"/>
    </location>
</feature>
<dbReference type="VEuPathDB" id="VectorBase:GPPI025661"/>
<name>A0A1B0BCF7_9MUSC</name>
<protein>
    <submittedName>
        <fullName evidence="2">Uncharacterized protein</fullName>
    </submittedName>
</protein>
<dbReference type="Proteomes" id="UP000092460">
    <property type="component" value="Unassembled WGS sequence"/>
</dbReference>
<keyword evidence="1" id="KW-0812">Transmembrane</keyword>
<keyword evidence="3" id="KW-1185">Reference proteome</keyword>
<feature type="transmembrane region" description="Helical" evidence="1">
    <location>
        <begin position="56"/>
        <end position="83"/>
    </location>
</feature>
<dbReference type="EMBL" id="JXJN01011987">
    <property type="status" value="NOT_ANNOTATED_CDS"/>
    <property type="molecule type" value="Genomic_DNA"/>
</dbReference>
<proteinExistence type="predicted"/>
<reference evidence="3" key="1">
    <citation type="submission" date="2015-01" db="EMBL/GenBank/DDBJ databases">
        <authorList>
            <person name="Aksoy S."/>
            <person name="Warren W."/>
            <person name="Wilson R.K."/>
        </authorList>
    </citation>
    <scope>NUCLEOTIDE SEQUENCE [LARGE SCALE GENOMIC DNA]</scope>
    <source>
        <strain evidence="3">IAEA</strain>
    </source>
</reference>
<evidence type="ECO:0000313" key="2">
    <source>
        <dbReference type="EnsemblMetazoa" id="GPPI025661-PA"/>
    </source>
</evidence>
<keyword evidence="1" id="KW-0472">Membrane</keyword>
<reference evidence="2" key="2">
    <citation type="submission" date="2020-05" db="UniProtKB">
        <authorList>
            <consortium name="EnsemblMetazoa"/>
        </authorList>
    </citation>
    <scope>IDENTIFICATION</scope>
    <source>
        <strain evidence="2">IAEA</strain>
    </source>
</reference>
<evidence type="ECO:0000313" key="3">
    <source>
        <dbReference type="Proteomes" id="UP000092460"/>
    </source>
</evidence>
<organism evidence="2 3">
    <name type="scientific">Glossina palpalis gambiensis</name>
    <dbReference type="NCBI Taxonomy" id="67801"/>
    <lineage>
        <taxon>Eukaryota</taxon>
        <taxon>Metazoa</taxon>
        <taxon>Ecdysozoa</taxon>
        <taxon>Arthropoda</taxon>
        <taxon>Hexapoda</taxon>
        <taxon>Insecta</taxon>
        <taxon>Pterygota</taxon>
        <taxon>Neoptera</taxon>
        <taxon>Endopterygota</taxon>
        <taxon>Diptera</taxon>
        <taxon>Brachycera</taxon>
        <taxon>Muscomorpha</taxon>
        <taxon>Hippoboscoidea</taxon>
        <taxon>Glossinidae</taxon>
        <taxon>Glossina</taxon>
    </lineage>
</organism>
<accession>A0A1B0BCF7</accession>
<dbReference type="EnsemblMetazoa" id="GPPI025661-RA">
    <property type="protein sequence ID" value="GPPI025661-PA"/>
    <property type="gene ID" value="GPPI025661"/>
</dbReference>